<comment type="pathway">
    <text evidence="2">Organic acid metabolism; glycolate biosynthesis; glycolate from 2-phosphoglycolate: step 1/1.</text>
</comment>
<dbReference type="PANTHER" id="PTHR43434">
    <property type="entry name" value="PHOSPHOGLYCOLATE PHOSPHATASE"/>
    <property type="match status" value="1"/>
</dbReference>
<dbReference type="AlphaFoldDB" id="A0A934S6T4"/>
<dbReference type="Gene3D" id="1.10.150.240">
    <property type="entry name" value="Putative phosphatase, domain 2"/>
    <property type="match status" value="1"/>
</dbReference>
<organism evidence="5 6">
    <name type="scientific">Luteolibacter pohnpeiensis</name>
    <dbReference type="NCBI Taxonomy" id="454153"/>
    <lineage>
        <taxon>Bacteria</taxon>
        <taxon>Pseudomonadati</taxon>
        <taxon>Verrucomicrobiota</taxon>
        <taxon>Verrucomicrobiia</taxon>
        <taxon>Verrucomicrobiales</taxon>
        <taxon>Verrucomicrobiaceae</taxon>
        <taxon>Luteolibacter</taxon>
    </lineage>
</organism>
<dbReference type="GO" id="GO:0006281">
    <property type="term" value="P:DNA repair"/>
    <property type="evidence" value="ECO:0007669"/>
    <property type="project" value="TreeGrafter"/>
</dbReference>
<dbReference type="InterPro" id="IPR023214">
    <property type="entry name" value="HAD_sf"/>
</dbReference>
<comment type="similarity">
    <text evidence="3">Belongs to the HAD-like hydrolase superfamily. CbbY/CbbZ/Gph/YieH family.</text>
</comment>
<evidence type="ECO:0000313" key="6">
    <source>
        <dbReference type="Proteomes" id="UP000603141"/>
    </source>
</evidence>
<gene>
    <name evidence="5" type="ORF">JIN85_00060</name>
</gene>
<keyword evidence="6" id="KW-1185">Reference proteome</keyword>
<protein>
    <recommendedName>
        <fullName evidence="4">phosphoglycolate phosphatase</fullName>
        <ecNumber evidence="4">3.1.3.18</ecNumber>
    </recommendedName>
</protein>
<keyword evidence="5" id="KW-0378">Hydrolase</keyword>
<dbReference type="InterPro" id="IPR050155">
    <property type="entry name" value="HAD-like_hydrolase_sf"/>
</dbReference>
<dbReference type="InterPro" id="IPR036412">
    <property type="entry name" value="HAD-like_sf"/>
</dbReference>
<dbReference type="GO" id="GO:0008967">
    <property type="term" value="F:phosphoglycolate phosphatase activity"/>
    <property type="evidence" value="ECO:0007669"/>
    <property type="project" value="UniProtKB-EC"/>
</dbReference>
<evidence type="ECO:0000256" key="1">
    <source>
        <dbReference type="ARBA" id="ARBA00000830"/>
    </source>
</evidence>
<evidence type="ECO:0000256" key="4">
    <source>
        <dbReference type="ARBA" id="ARBA00013078"/>
    </source>
</evidence>
<proteinExistence type="inferred from homology"/>
<evidence type="ECO:0000313" key="5">
    <source>
        <dbReference type="EMBL" id="MBK1880782.1"/>
    </source>
</evidence>
<dbReference type="EMBL" id="JAENIJ010000001">
    <property type="protein sequence ID" value="MBK1880782.1"/>
    <property type="molecule type" value="Genomic_DNA"/>
</dbReference>
<name>A0A934S6T4_9BACT</name>
<dbReference type="InterPro" id="IPR023198">
    <property type="entry name" value="PGP-like_dom2"/>
</dbReference>
<dbReference type="CDD" id="cd07506">
    <property type="entry name" value="HAD_like"/>
    <property type="match status" value="1"/>
</dbReference>
<dbReference type="PANTHER" id="PTHR43434:SF1">
    <property type="entry name" value="PHOSPHOGLYCOLATE PHOSPHATASE"/>
    <property type="match status" value="1"/>
</dbReference>
<dbReference type="Pfam" id="PF13419">
    <property type="entry name" value="HAD_2"/>
    <property type="match status" value="1"/>
</dbReference>
<dbReference type="SUPFAM" id="SSF56784">
    <property type="entry name" value="HAD-like"/>
    <property type="match status" value="1"/>
</dbReference>
<dbReference type="RefSeq" id="WP_200266335.1">
    <property type="nucleotide sequence ID" value="NZ_JAENIJ010000001.1"/>
</dbReference>
<dbReference type="EC" id="3.1.3.18" evidence="4"/>
<evidence type="ECO:0000256" key="2">
    <source>
        <dbReference type="ARBA" id="ARBA00004818"/>
    </source>
</evidence>
<sequence>MLYLFDIDGTLVDTGGAGMKALQEASFEIFGQEGPELDLAGSTDLGIVAEIHAHFKIESTPQNIELFFAAYLQRLDWNLKHADHHARVLGGAVETLTALAGRPDIAMGLLTGNIEAGAASKMRHFGLHDFFPFGAYGSDHADRNLLGPIAIERAALHSGRRYSGEEIWVIGDTPKDIACAKAIGAKSLAVATGRFTANELRVHHPDKVVDSLYDAMEWL</sequence>
<evidence type="ECO:0000256" key="3">
    <source>
        <dbReference type="ARBA" id="ARBA00006171"/>
    </source>
</evidence>
<dbReference type="Proteomes" id="UP000603141">
    <property type="component" value="Unassembled WGS sequence"/>
</dbReference>
<comment type="catalytic activity">
    <reaction evidence="1">
        <text>2-phosphoglycolate + H2O = glycolate + phosphate</text>
        <dbReference type="Rhea" id="RHEA:14369"/>
        <dbReference type="ChEBI" id="CHEBI:15377"/>
        <dbReference type="ChEBI" id="CHEBI:29805"/>
        <dbReference type="ChEBI" id="CHEBI:43474"/>
        <dbReference type="ChEBI" id="CHEBI:58033"/>
        <dbReference type="EC" id="3.1.3.18"/>
    </reaction>
</comment>
<reference evidence="5" key="1">
    <citation type="submission" date="2021-01" db="EMBL/GenBank/DDBJ databases">
        <title>Modified the classification status of verrucomicrobia.</title>
        <authorList>
            <person name="Feng X."/>
        </authorList>
    </citation>
    <scope>NUCLEOTIDE SEQUENCE</scope>
    <source>
        <strain evidence="5">KCTC 22041</strain>
    </source>
</reference>
<dbReference type="Gene3D" id="3.40.50.1000">
    <property type="entry name" value="HAD superfamily/HAD-like"/>
    <property type="match status" value="1"/>
</dbReference>
<dbReference type="InterPro" id="IPR041492">
    <property type="entry name" value="HAD_2"/>
</dbReference>
<comment type="caution">
    <text evidence="5">The sequence shown here is derived from an EMBL/GenBank/DDBJ whole genome shotgun (WGS) entry which is preliminary data.</text>
</comment>
<accession>A0A934S6T4</accession>